<organism evidence="1 2">
    <name type="scientific">Neomicrococcus lactis</name>
    <dbReference type="NCBI Taxonomy" id="732241"/>
    <lineage>
        <taxon>Bacteria</taxon>
        <taxon>Bacillati</taxon>
        <taxon>Actinomycetota</taxon>
        <taxon>Actinomycetes</taxon>
        <taxon>Micrococcales</taxon>
        <taxon>Micrococcaceae</taxon>
        <taxon>Neomicrococcus</taxon>
    </lineage>
</organism>
<accession>A0A7W9DBK5</accession>
<sequence length="64" mass="7019">MSGPSVKYSLTEIAKYLPQGLDPRPEKSAQRLRAIRILGGNVGALQGIAKYRVLEPLKAKIRSN</sequence>
<comment type="caution">
    <text evidence="1">The sequence shown here is derived from an EMBL/GenBank/DDBJ whole genome shotgun (WGS) entry which is preliminary data.</text>
</comment>
<dbReference type="Proteomes" id="UP000523863">
    <property type="component" value="Unassembled WGS sequence"/>
</dbReference>
<protein>
    <submittedName>
        <fullName evidence="1">Uncharacterized protein</fullName>
    </submittedName>
</protein>
<proteinExistence type="predicted"/>
<reference evidence="1 2" key="1">
    <citation type="submission" date="2020-08" db="EMBL/GenBank/DDBJ databases">
        <title>Sequencing the genomes of 1000 actinobacteria strains.</title>
        <authorList>
            <person name="Klenk H.-P."/>
        </authorList>
    </citation>
    <scope>NUCLEOTIDE SEQUENCE [LARGE SCALE GENOMIC DNA]</scope>
    <source>
        <strain evidence="1 2">DSM 23694</strain>
    </source>
</reference>
<name>A0A7W9DBK5_9MICC</name>
<keyword evidence="2" id="KW-1185">Reference proteome</keyword>
<evidence type="ECO:0000313" key="1">
    <source>
        <dbReference type="EMBL" id="MBB5598206.1"/>
    </source>
</evidence>
<gene>
    <name evidence="1" type="ORF">BKA12_001286</name>
</gene>
<dbReference type="EMBL" id="JACHBL010000001">
    <property type="protein sequence ID" value="MBB5598206.1"/>
    <property type="molecule type" value="Genomic_DNA"/>
</dbReference>
<evidence type="ECO:0000313" key="2">
    <source>
        <dbReference type="Proteomes" id="UP000523863"/>
    </source>
</evidence>
<dbReference type="AlphaFoldDB" id="A0A7W9DBK5"/>